<keyword evidence="5 8" id="KW-0406">Ion transport</keyword>
<dbReference type="PANTHER" id="PTHR11003">
    <property type="entry name" value="POTASSIUM CHANNEL, SUBFAMILY K"/>
    <property type="match status" value="1"/>
</dbReference>
<keyword evidence="4 9" id="KW-1133">Transmembrane helix</keyword>
<dbReference type="GO" id="GO:0005886">
    <property type="term" value="C:plasma membrane"/>
    <property type="evidence" value="ECO:0007669"/>
    <property type="project" value="TreeGrafter"/>
</dbReference>
<evidence type="ECO:0000256" key="3">
    <source>
        <dbReference type="ARBA" id="ARBA00022692"/>
    </source>
</evidence>
<keyword evidence="12" id="KW-1185">Reference proteome</keyword>
<comment type="caution">
    <text evidence="11">The sequence shown here is derived from an EMBL/GenBank/DDBJ whole genome shotgun (WGS) entry which is preliminary data.</text>
</comment>
<keyword evidence="6 9" id="KW-0472">Membrane</keyword>
<dbReference type="Gene3D" id="1.10.287.70">
    <property type="match status" value="1"/>
</dbReference>
<dbReference type="InterPro" id="IPR003280">
    <property type="entry name" value="2pore_dom_K_chnl"/>
</dbReference>
<evidence type="ECO:0000256" key="6">
    <source>
        <dbReference type="ARBA" id="ARBA00023136"/>
    </source>
</evidence>
<accession>A0AAU9WQ66</accession>
<feature type="domain" description="Potassium channel" evidence="10">
    <location>
        <begin position="120"/>
        <end position="157"/>
    </location>
</feature>
<dbReference type="EMBL" id="CALNXJ010000019">
    <property type="protein sequence ID" value="CAH3122338.1"/>
    <property type="molecule type" value="Genomic_DNA"/>
</dbReference>
<evidence type="ECO:0000313" key="11">
    <source>
        <dbReference type="EMBL" id="CAH3122338.1"/>
    </source>
</evidence>
<proteinExistence type="inferred from homology"/>
<dbReference type="PRINTS" id="PR01333">
    <property type="entry name" value="2POREKCHANEL"/>
</dbReference>
<dbReference type="GO" id="GO:0022841">
    <property type="term" value="F:potassium ion leak channel activity"/>
    <property type="evidence" value="ECO:0007669"/>
    <property type="project" value="TreeGrafter"/>
</dbReference>
<evidence type="ECO:0000256" key="2">
    <source>
        <dbReference type="ARBA" id="ARBA00022448"/>
    </source>
</evidence>
<keyword evidence="2 8" id="KW-0813">Transport</keyword>
<organism evidence="11 12">
    <name type="scientific">Pocillopora meandrina</name>
    <dbReference type="NCBI Taxonomy" id="46732"/>
    <lineage>
        <taxon>Eukaryota</taxon>
        <taxon>Metazoa</taxon>
        <taxon>Cnidaria</taxon>
        <taxon>Anthozoa</taxon>
        <taxon>Hexacorallia</taxon>
        <taxon>Scleractinia</taxon>
        <taxon>Astrocoeniina</taxon>
        <taxon>Pocilloporidae</taxon>
        <taxon>Pocillopora</taxon>
    </lineage>
</organism>
<feature type="transmembrane region" description="Helical" evidence="9">
    <location>
        <begin position="258"/>
        <end position="284"/>
    </location>
</feature>
<evidence type="ECO:0000259" key="10">
    <source>
        <dbReference type="Pfam" id="PF07885"/>
    </source>
</evidence>
<evidence type="ECO:0000256" key="4">
    <source>
        <dbReference type="ARBA" id="ARBA00022989"/>
    </source>
</evidence>
<dbReference type="PANTHER" id="PTHR11003:SF345">
    <property type="entry name" value="TWIK FAMILY OF POTASSIUM CHANNELS PROTEIN 18"/>
    <property type="match status" value="1"/>
</dbReference>
<feature type="domain" description="Potassium channel" evidence="10">
    <location>
        <begin position="191"/>
        <end position="237"/>
    </location>
</feature>
<evidence type="ECO:0000256" key="7">
    <source>
        <dbReference type="ARBA" id="ARBA00023303"/>
    </source>
</evidence>
<comment type="similarity">
    <text evidence="8">Belongs to the two pore domain potassium channel (TC 1.A.1.8) family.</text>
</comment>
<dbReference type="InterPro" id="IPR013099">
    <property type="entry name" value="K_chnl_dom"/>
</dbReference>
<feature type="transmembrane region" description="Helical" evidence="9">
    <location>
        <begin position="88"/>
        <end position="108"/>
    </location>
</feature>
<dbReference type="Proteomes" id="UP001159428">
    <property type="component" value="Unassembled WGS sequence"/>
</dbReference>
<dbReference type="AlphaFoldDB" id="A0AAU9WQ66"/>
<evidence type="ECO:0000256" key="9">
    <source>
        <dbReference type="SAM" id="Phobius"/>
    </source>
</evidence>
<keyword evidence="3 8" id="KW-0812">Transmembrane</keyword>
<dbReference type="Pfam" id="PF07885">
    <property type="entry name" value="Ion_trans_2"/>
    <property type="match status" value="2"/>
</dbReference>
<feature type="transmembrane region" description="Helical" evidence="9">
    <location>
        <begin position="214"/>
        <end position="231"/>
    </location>
</feature>
<feature type="transmembrane region" description="Helical" evidence="9">
    <location>
        <begin position="7"/>
        <end position="26"/>
    </location>
</feature>
<feature type="transmembrane region" description="Helical" evidence="9">
    <location>
        <begin position="129"/>
        <end position="149"/>
    </location>
</feature>
<evidence type="ECO:0000256" key="5">
    <source>
        <dbReference type="ARBA" id="ARBA00023065"/>
    </source>
</evidence>
<dbReference type="GO" id="GO:0015271">
    <property type="term" value="F:outward rectifier potassium channel activity"/>
    <property type="evidence" value="ECO:0007669"/>
    <property type="project" value="TreeGrafter"/>
</dbReference>
<evidence type="ECO:0000256" key="1">
    <source>
        <dbReference type="ARBA" id="ARBA00004141"/>
    </source>
</evidence>
<feature type="transmembrane region" description="Helical" evidence="9">
    <location>
        <begin position="185"/>
        <end position="207"/>
    </location>
</feature>
<evidence type="ECO:0000313" key="12">
    <source>
        <dbReference type="Proteomes" id="UP001159428"/>
    </source>
</evidence>
<dbReference type="GO" id="GO:0030322">
    <property type="term" value="P:stabilization of membrane potential"/>
    <property type="evidence" value="ECO:0007669"/>
    <property type="project" value="TreeGrafter"/>
</dbReference>
<reference evidence="11 12" key="1">
    <citation type="submission" date="2022-05" db="EMBL/GenBank/DDBJ databases">
        <authorList>
            <consortium name="Genoscope - CEA"/>
            <person name="William W."/>
        </authorList>
    </citation>
    <scope>NUCLEOTIDE SEQUENCE [LARGE SCALE GENOMIC DNA]</scope>
</reference>
<evidence type="ECO:0000256" key="8">
    <source>
        <dbReference type="RuleBase" id="RU003857"/>
    </source>
</evidence>
<protein>
    <recommendedName>
        <fullName evidence="10">Potassium channel domain-containing protein</fullName>
    </recommendedName>
</protein>
<gene>
    <name evidence="11" type="ORF">PMEA_00009564</name>
</gene>
<comment type="subcellular location">
    <subcellularLocation>
        <location evidence="1">Membrane</location>
        <topology evidence="1">Multi-pass membrane protein</topology>
    </subcellularLocation>
</comment>
<sequence length="339" mass="38823">MDMLTKLVLLRAAGFLLWILLSAWVFHEVEYTEKNEAEEKYRLLVSLYVFMNSKCNVSTEEFDNFTKQVHEALSEPKPEWTYVASFDFVFQALTTIVSSSFSIIAELAERSPIIIQNSRYGYITPQTPSGQVLCIFVCFIGIPMTLLMLKSIGELISRSVETIVTKVEKRLLKREEPKHVKTKSAIILFSIMIIILLSYTMMLNIVISWTYVEGIYFWFVTFTTIGFGDYIPHRQEMATPSLNSKNSPNNESLNTPSMFFIGIAYYTSTLIGLCIVSSVLDSIVKVLEERRLRPRCSTCVPRKNKNHVGSDKCDIPDKEEAENTFIELENYGLQKEISQ</sequence>
<name>A0AAU9WQ66_9CNID</name>
<keyword evidence="7 8" id="KW-0407">Ion channel</keyword>
<dbReference type="SUPFAM" id="SSF81324">
    <property type="entry name" value="Voltage-gated potassium channels"/>
    <property type="match status" value="2"/>
</dbReference>